<evidence type="ECO:0000313" key="1">
    <source>
        <dbReference type="EMBL" id="TRD10068.1"/>
    </source>
</evidence>
<organism evidence="1 2">
    <name type="scientific">Erythrobacter insulae</name>
    <dbReference type="NCBI Taxonomy" id="2584124"/>
    <lineage>
        <taxon>Bacteria</taxon>
        <taxon>Pseudomonadati</taxon>
        <taxon>Pseudomonadota</taxon>
        <taxon>Alphaproteobacteria</taxon>
        <taxon>Sphingomonadales</taxon>
        <taxon>Erythrobacteraceae</taxon>
        <taxon>Erythrobacter/Porphyrobacter group</taxon>
        <taxon>Erythrobacter</taxon>
    </lineage>
</organism>
<dbReference type="EMBL" id="VHJK01000002">
    <property type="protein sequence ID" value="TRD10068.1"/>
    <property type="molecule type" value="Genomic_DNA"/>
</dbReference>
<protein>
    <submittedName>
        <fullName evidence="1">Uncharacterized protein</fullName>
    </submittedName>
</protein>
<keyword evidence="2" id="KW-1185">Reference proteome</keyword>
<sequence length="30" mass="3600">MPSGSRRRSPSPMRGTAAKRMRSWFWWVSF</sequence>
<evidence type="ECO:0000313" key="2">
    <source>
        <dbReference type="Proteomes" id="UP000316343"/>
    </source>
</evidence>
<proteinExistence type="predicted"/>
<dbReference type="AlphaFoldDB" id="A0A547P7H5"/>
<name>A0A547P7H5_9SPHN</name>
<accession>A0A547P7H5</accession>
<comment type="caution">
    <text evidence="1">The sequence shown here is derived from an EMBL/GenBank/DDBJ whole genome shotgun (WGS) entry which is preliminary data.</text>
</comment>
<gene>
    <name evidence="1" type="ORF">FGU71_13840</name>
</gene>
<dbReference type="Proteomes" id="UP000316343">
    <property type="component" value="Unassembled WGS sequence"/>
</dbReference>
<reference evidence="1 2" key="1">
    <citation type="submission" date="2019-06" db="EMBL/GenBank/DDBJ databases">
        <title>Erythrobacter insulae sp. nov., isolated from a tidal flat.</title>
        <authorList>
            <person name="Yoon J.-H."/>
        </authorList>
    </citation>
    <scope>NUCLEOTIDE SEQUENCE [LARGE SCALE GENOMIC DNA]</scope>
    <source>
        <strain evidence="1 2">JBTF-M21</strain>
    </source>
</reference>